<proteinExistence type="predicted"/>
<evidence type="ECO:0008006" key="5">
    <source>
        <dbReference type="Google" id="ProtNLM"/>
    </source>
</evidence>
<dbReference type="GO" id="GO:0004803">
    <property type="term" value="F:transposase activity"/>
    <property type="evidence" value="ECO:0007669"/>
    <property type="project" value="InterPro"/>
</dbReference>
<dbReference type="PANTHER" id="PTHR33217">
    <property type="entry name" value="TRANSPOSASE FOR INSERTION SEQUENCE ELEMENT IS1081"/>
    <property type="match status" value="1"/>
</dbReference>
<reference evidence="4" key="1">
    <citation type="journal article" date="2014" name="Front. Microbiol.">
        <title>High frequency of phylogenetically diverse reductive dehalogenase-homologous genes in deep subseafloor sedimentary metagenomes.</title>
        <authorList>
            <person name="Kawai M."/>
            <person name="Futagami T."/>
            <person name="Toyoda A."/>
            <person name="Takaki Y."/>
            <person name="Nishi S."/>
            <person name="Hori S."/>
            <person name="Arai W."/>
            <person name="Tsubouchi T."/>
            <person name="Morono Y."/>
            <person name="Uchiyama I."/>
            <person name="Ito T."/>
            <person name="Fujiyama A."/>
            <person name="Inagaki F."/>
            <person name="Takami H."/>
        </authorList>
    </citation>
    <scope>NUCLEOTIDE SEQUENCE</scope>
    <source>
        <strain evidence="4">Expedition CK06-06</strain>
    </source>
</reference>
<keyword evidence="3" id="KW-0233">DNA recombination</keyword>
<dbReference type="PROSITE" id="PS01007">
    <property type="entry name" value="TRANSPOSASE_MUTATOR"/>
    <property type="match status" value="1"/>
</dbReference>
<accession>X1HHY3</accession>
<dbReference type="PANTHER" id="PTHR33217:SF9">
    <property type="entry name" value="MUTATOR FAMILY TRANSPOSASE"/>
    <property type="match status" value="1"/>
</dbReference>
<keyword evidence="1" id="KW-0815">Transposition</keyword>
<dbReference type="AlphaFoldDB" id="X1HHY3"/>
<protein>
    <recommendedName>
        <fullName evidence="5">Mutator family transposase</fullName>
    </recommendedName>
</protein>
<evidence type="ECO:0000313" key="4">
    <source>
        <dbReference type="EMBL" id="GAH44913.1"/>
    </source>
</evidence>
<dbReference type="NCBIfam" id="NF033543">
    <property type="entry name" value="transpos_IS256"/>
    <property type="match status" value="1"/>
</dbReference>
<evidence type="ECO:0000256" key="2">
    <source>
        <dbReference type="ARBA" id="ARBA00023125"/>
    </source>
</evidence>
<dbReference type="Pfam" id="PF00872">
    <property type="entry name" value="Transposase_mut"/>
    <property type="match status" value="1"/>
</dbReference>
<name>X1HHY3_9ZZZZ</name>
<evidence type="ECO:0000256" key="1">
    <source>
        <dbReference type="ARBA" id="ARBA00022578"/>
    </source>
</evidence>
<comment type="caution">
    <text evidence="4">The sequence shown here is derived from an EMBL/GenBank/DDBJ whole genome shotgun (WGS) entry which is preliminary data.</text>
</comment>
<dbReference type="GO" id="GO:0006313">
    <property type="term" value="P:DNA transposition"/>
    <property type="evidence" value="ECO:0007669"/>
    <property type="project" value="InterPro"/>
</dbReference>
<evidence type="ECO:0000256" key="3">
    <source>
        <dbReference type="ARBA" id="ARBA00023172"/>
    </source>
</evidence>
<dbReference type="EMBL" id="BARU01006079">
    <property type="protein sequence ID" value="GAH44913.1"/>
    <property type="molecule type" value="Genomic_DNA"/>
</dbReference>
<dbReference type="InterPro" id="IPR001207">
    <property type="entry name" value="Transposase_mutator"/>
</dbReference>
<gene>
    <name evidence="4" type="ORF">S03H2_11942</name>
</gene>
<organism evidence="4">
    <name type="scientific">marine sediment metagenome</name>
    <dbReference type="NCBI Taxonomy" id="412755"/>
    <lineage>
        <taxon>unclassified sequences</taxon>
        <taxon>metagenomes</taxon>
        <taxon>ecological metagenomes</taxon>
    </lineage>
</organism>
<sequence length="220" mass="25068">MAADEHGNKELVAVSDGYRESKISWRELLLDLKARGLAIGPRLSVGDGGLGFWTALDEVYPETKRQRCWVHKTANILDKLPKSMQSKAKSMIVDMYMAPTKEDALKAYDYFIKVFSYKYPKAVECLTKDKEDLFTFYDFPASHWIHIRTTNPIESTFATVRLRTKKTKGCGSRIATLTMVFKLAQEASKNWIRLKGHKLILKVLENKKFIDGELGKEVAA</sequence>
<dbReference type="GO" id="GO:0003677">
    <property type="term" value="F:DNA binding"/>
    <property type="evidence" value="ECO:0007669"/>
    <property type="project" value="UniProtKB-KW"/>
</dbReference>
<keyword evidence="2" id="KW-0238">DNA-binding</keyword>